<evidence type="ECO:0000313" key="2">
    <source>
        <dbReference type="EMBL" id="PAB53206.1"/>
    </source>
</evidence>
<comment type="caution">
    <text evidence="3">The sequence shown here is derived from an EMBL/GenBank/DDBJ whole genome shotgun (WGS) entry which is preliminary data.</text>
</comment>
<evidence type="ECO:0000313" key="4">
    <source>
        <dbReference type="Proteomes" id="UP000216008"/>
    </source>
</evidence>
<dbReference type="Proteomes" id="UP000216448">
    <property type="component" value="Unassembled WGS sequence"/>
</dbReference>
<dbReference type="EMBL" id="NIBB01000011">
    <property type="protein sequence ID" value="PAB53206.1"/>
    <property type="molecule type" value="Genomic_DNA"/>
</dbReference>
<dbReference type="RefSeq" id="WP_087712551.1">
    <property type="nucleotide sequence ID" value="NZ_CP021703.1"/>
</dbReference>
<evidence type="ECO:0000313" key="5">
    <source>
        <dbReference type="Proteomes" id="UP000216448"/>
    </source>
</evidence>
<dbReference type="PRINTS" id="PR01576">
    <property type="entry name" value="PDEFORMYLASE"/>
</dbReference>
<dbReference type="PIRSF" id="PIRSF004749">
    <property type="entry name" value="Pep_def"/>
    <property type="match status" value="1"/>
</dbReference>
<dbReference type="AlphaFoldDB" id="A0A1Z1N9W0"/>
<organism evidence="3 4">
    <name type="scientific">Lactobacillus johnsonii</name>
    <dbReference type="NCBI Taxonomy" id="33959"/>
    <lineage>
        <taxon>Bacteria</taxon>
        <taxon>Bacillati</taxon>
        <taxon>Bacillota</taxon>
        <taxon>Bacilli</taxon>
        <taxon>Lactobacillales</taxon>
        <taxon>Lactobacillaceae</taxon>
        <taxon>Lactobacillus</taxon>
    </lineage>
</organism>
<sequence length="137" mass="15254">MAVKPIIHDELSLKFKSLPATKQDLGAATDLKDTLLANKDRAAGLAANMIGVQKRIIALFIGPLPIVMLNPIIVTQDDKYLAYEGCLSLTGERPTERYKNITVKYQNENLETRQQSFSDFTAEVIQHEVDHCNGILI</sequence>
<evidence type="ECO:0000256" key="1">
    <source>
        <dbReference type="ARBA" id="ARBA00010759"/>
    </source>
</evidence>
<dbReference type="Gene3D" id="3.90.45.10">
    <property type="entry name" value="Peptide deformylase"/>
    <property type="match status" value="1"/>
</dbReference>
<comment type="similarity">
    <text evidence="1">Belongs to the polypeptide deformylase family.</text>
</comment>
<dbReference type="EMBL" id="NIBD01000010">
    <property type="protein sequence ID" value="PAB56429.1"/>
    <property type="molecule type" value="Genomic_DNA"/>
</dbReference>
<name>A0A1Z1N9W0_LACJH</name>
<dbReference type="Proteomes" id="UP000216008">
    <property type="component" value="Unassembled WGS sequence"/>
</dbReference>
<dbReference type="SUPFAM" id="SSF56420">
    <property type="entry name" value="Peptide deformylase"/>
    <property type="match status" value="1"/>
</dbReference>
<dbReference type="PANTHER" id="PTHR10458:SF22">
    <property type="entry name" value="PEPTIDE DEFORMYLASE"/>
    <property type="match status" value="1"/>
</dbReference>
<gene>
    <name evidence="2" type="ORF">A3P64_02460</name>
    <name evidence="3" type="ORF">A3Q24_02080</name>
</gene>
<proteinExistence type="inferred from homology"/>
<accession>A0A1Z1N9W0</accession>
<dbReference type="NCBIfam" id="NF006670">
    <property type="entry name" value="PRK09218.1"/>
    <property type="match status" value="1"/>
</dbReference>
<dbReference type="InterPro" id="IPR036821">
    <property type="entry name" value="Peptide_deformylase_sf"/>
</dbReference>
<dbReference type="Pfam" id="PF01327">
    <property type="entry name" value="Pep_deformylase"/>
    <property type="match status" value="1"/>
</dbReference>
<dbReference type="GO" id="GO:0042586">
    <property type="term" value="F:peptide deformylase activity"/>
    <property type="evidence" value="ECO:0007669"/>
    <property type="project" value="InterPro"/>
</dbReference>
<evidence type="ECO:0000313" key="3">
    <source>
        <dbReference type="EMBL" id="PAB56429.1"/>
    </source>
</evidence>
<protein>
    <submittedName>
        <fullName evidence="3">Peptide deformylase</fullName>
    </submittedName>
</protein>
<dbReference type="InterPro" id="IPR023635">
    <property type="entry name" value="Peptide_deformylase"/>
</dbReference>
<reference evidence="4 5" key="1">
    <citation type="submission" date="2017-05" db="EMBL/GenBank/DDBJ databases">
        <title>Lactobacillus johnsonii from commercial turkeys.</title>
        <authorList>
            <person name="Johnson T.J."/>
            <person name="Youmans B."/>
        </authorList>
    </citation>
    <scope>NUCLEOTIDE SEQUENCE [LARGE SCALE GENOMIC DNA]</scope>
    <source>
        <strain evidence="3 4">UMNLJ114</strain>
        <strain evidence="2 5">UMNLJ54</strain>
    </source>
</reference>
<dbReference type="CDD" id="cd00487">
    <property type="entry name" value="Pep_deformylase"/>
    <property type="match status" value="1"/>
</dbReference>
<dbReference type="PANTHER" id="PTHR10458">
    <property type="entry name" value="PEPTIDE DEFORMYLASE"/>
    <property type="match status" value="1"/>
</dbReference>